<dbReference type="InterPro" id="IPR040676">
    <property type="entry name" value="DUF5641"/>
</dbReference>
<evidence type="ECO:0000313" key="2">
    <source>
        <dbReference type="Proteomes" id="UP000694867"/>
    </source>
</evidence>
<dbReference type="Pfam" id="PF18701">
    <property type="entry name" value="DUF5641"/>
    <property type="match status" value="1"/>
</dbReference>
<name>A0AAJ7WHX4_9ACAR</name>
<dbReference type="KEGG" id="goe:108863895"/>
<dbReference type="InterPro" id="IPR036397">
    <property type="entry name" value="RNaseH_sf"/>
</dbReference>
<evidence type="ECO:0000259" key="1">
    <source>
        <dbReference type="PROSITE" id="PS50994"/>
    </source>
</evidence>
<dbReference type="Gene3D" id="3.30.420.10">
    <property type="entry name" value="Ribonuclease H-like superfamily/Ribonuclease H"/>
    <property type="match status" value="1"/>
</dbReference>
<dbReference type="Proteomes" id="UP000694867">
    <property type="component" value="Unplaced"/>
</dbReference>
<protein>
    <submittedName>
        <fullName evidence="3">Uncharacterized protein LOC108863895</fullName>
    </submittedName>
</protein>
<dbReference type="PANTHER" id="PTHR47331">
    <property type="entry name" value="PHD-TYPE DOMAIN-CONTAINING PROTEIN"/>
    <property type="match status" value="1"/>
</dbReference>
<dbReference type="InterPro" id="IPR012337">
    <property type="entry name" value="RNaseH-like_sf"/>
</dbReference>
<dbReference type="GO" id="GO:0003676">
    <property type="term" value="F:nucleic acid binding"/>
    <property type="evidence" value="ECO:0007669"/>
    <property type="project" value="InterPro"/>
</dbReference>
<feature type="domain" description="Integrase catalytic" evidence="1">
    <location>
        <begin position="1"/>
        <end position="132"/>
    </location>
</feature>
<evidence type="ECO:0000313" key="3">
    <source>
        <dbReference type="RefSeq" id="XP_028966618.1"/>
    </source>
</evidence>
<dbReference type="GeneID" id="108863895"/>
<dbReference type="RefSeq" id="XP_028966618.1">
    <property type="nucleotide sequence ID" value="XM_029110785.1"/>
</dbReference>
<proteinExistence type="predicted"/>
<dbReference type="AlphaFoldDB" id="A0AAJ7WHX4"/>
<dbReference type="SUPFAM" id="SSF53098">
    <property type="entry name" value="Ribonuclease H-like"/>
    <property type="match status" value="1"/>
</dbReference>
<dbReference type="GO" id="GO:0015074">
    <property type="term" value="P:DNA integration"/>
    <property type="evidence" value="ECO:0007669"/>
    <property type="project" value="InterPro"/>
</dbReference>
<sequence>MSLRRLKARRGCPRTFDSDNAKAYKRAAEYLKVLCEIMRDGTVQEELAREGVEWRFSVAKAPWYMGFTERLDGSVKSALKKVLERSVVTEQEMLTVLCEVEATINKPPLCEIPESEHIDDALMPRKIQASEIVRRWRHRKSLVESVWKRWEHEYLLLHRNFHETMPKDMKTVRVGQVVIIKDPNAPKLFWRMGRIERVNVGRDQQIRSCFLRVGNGNVLQRPLALLYPEIM</sequence>
<dbReference type="PROSITE" id="PS50994">
    <property type="entry name" value="INTEGRASE"/>
    <property type="match status" value="1"/>
</dbReference>
<gene>
    <name evidence="3" type="primary">LOC108863895</name>
</gene>
<dbReference type="InterPro" id="IPR001584">
    <property type="entry name" value="Integrase_cat-core"/>
</dbReference>
<reference evidence="3" key="1">
    <citation type="submission" date="2025-08" db="UniProtKB">
        <authorList>
            <consortium name="RefSeq"/>
        </authorList>
    </citation>
    <scope>IDENTIFICATION</scope>
</reference>
<accession>A0AAJ7WHX4</accession>
<organism evidence="2 3">
    <name type="scientific">Galendromus occidentalis</name>
    <name type="common">western predatory mite</name>
    <dbReference type="NCBI Taxonomy" id="34638"/>
    <lineage>
        <taxon>Eukaryota</taxon>
        <taxon>Metazoa</taxon>
        <taxon>Ecdysozoa</taxon>
        <taxon>Arthropoda</taxon>
        <taxon>Chelicerata</taxon>
        <taxon>Arachnida</taxon>
        <taxon>Acari</taxon>
        <taxon>Parasitiformes</taxon>
        <taxon>Mesostigmata</taxon>
        <taxon>Gamasina</taxon>
        <taxon>Phytoseioidea</taxon>
        <taxon>Phytoseiidae</taxon>
        <taxon>Typhlodrominae</taxon>
        <taxon>Galendromus</taxon>
    </lineage>
</organism>
<keyword evidence="2" id="KW-1185">Reference proteome</keyword>